<keyword evidence="1 4" id="KW-0479">Metal-binding</keyword>
<evidence type="ECO:0000313" key="7">
    <source>
        <dbReference type="Proteomes" id="UP000823775"/>
    </source>
</evidence>
<gene>
    <name evidence="6" type="primary">GA2OX1_9</name>
    <name evidence="6" type="ORF">HAX54_049319</name>
</gene>
<keyword evidence="4" id="KW-0560">Oxidoreductase</keyword>
<proteinExistence type="inferred from homology"/>
<dbReference type="InterPro" id="IPR044861">
    <property type="entry name" value="IPNS-like_FE2OG_OXY"/>
</dbReference>
<dbReference type="Pfam" id="PF03171">
    <property type="entry name" value="2OG-FeII_Oxy"/>
    <property type="match status" value="1"/>
</dbReference>
<dbReference type="Proteomes" id="UP000823775">
    <property type="component" value="Unassembled WGS sequence"/>
</dbReference>
<name>A0ABS8WKC3_DATST</name>
<organism evidence="6 7">
    <name type="scientific">Datura stramonium</name>
    <name type="common">Jimsonweed</name>
    <name type="synonym">Common thornapple</name>
    <dbReference type="NCBI Taxonomy" id="4076"/>
    <lineage>
        <taxon>Eukaryota</taxon>
        <taxon>Viridiplantae</taxon>
        <taxon>Streptophyta</taxon>
        <taxon>Embryophyta</taxon>
        <taxon>Tracheophyta</taxon>
        <taxon>Spermatophyta</taxon>
        <taxon>Magnoliopsida</taxon>
        <taxon>eudicotyledons</taxon>
        <taxon>Gunneridae</taxon>
        <taxon>Pentapetalae</taxon>
        <taxon>asterids</taxon>
        <taxon>lamiids</taxon>
        <taxon>Solanales</taxon>
        <taxon>Solanaceae</taxon>
        <taxon>Solanoideae</taxon>
        <taxon>Datureae</taxon>
        <taxon>Datura</taxon>
    </lineage>
</organism>
<evidence type="ECO:0000256" key="3">
    <source>
        <dbReference type="ARBA" id="ARBA00023004"/>
    </source>
</evidence>
<sequence>MVVATPIPLLRRGGNKKTAAFGVPTIDLSVDKSIASEMIVKACEDYGFFKVVSHGVPKKVIARMEREAADFFSRPVSQKGRAGPAAPFGYGCKNIGFNGDKGDLEYILLEANPVSLCQRAKTISNDPSTFSSVTNDYVSAVKKVACDILELVAEGLWIEDKSIFSKLISNSQNDSCFRVNHYPPFIAPNHHHDDQELIDNHWDPVSSVHEEELEEEPLHMMTSTVGSKSSRVGFGEHTDPQILTILRSNDVSGLQISSHDGFWIPVPPDPNEFFVFVGDSFQALTNGRFKSVRHRVMAMNSWKPRMSMMYFAAPALDTWITAPPQINSNITNNIYRPFKWGDFKQIVYSLRLADSRLDYFKNHHCPIMTPY</sequence>
<dbReference type="InterPro" id="IPR050231">
    <property type="entry name" value="Iron_ascorbate_oxido_reductase"/>
</dbReference>
<comment type="similarity">
    <text evidence="4">Belongs to the iron/ascorbate-dependent oxidoreductase family.</text>
</comment>
<dbReference type="PRINTS" id="PR00682">
    <property type="entry name" value="IPNSYNTHASE"/>
</dbReference>
<dbReference type="InterPro" id="IPR005123">
    <property type="entry name" value="Oxoglu/Fe-dep_dioxygenase_dom"/>
</dbReference>
<feature type="domain" description="Fe2OG dioxygenase" evidence="5">
    <location>
        <begin position="172"/>
        <end position="314"/>
    </location>
</feature>
<protein>
    <submittedName>
        <fullName evidence="6">Gibberellin</fullName>
    </submittedName>
</protein>
<dbReference type="EMBL" id="JACEIK010008330">
    <property type="protein sequence ID" value="MCE3051276.1"/>
    <property type="molecule type" value="Genomic_DNA"/>
</dbReference>
<keyword evidence="3 4" id="KW-0408">Iron</keyword>
<evidence type="ECO:0000259" key="5">
    <source>
        <dbReference type="PROSITE" id="PS51471"/>
    </source>
</evidence>
<keyword evidence="2" id="KW-0847">Vitamin C</keyword>
<evidence type="ECO:0000256" key="2">
    <source>
        <dbReference type="ARBA" id="ARBA00022896"/>
    </source>
</evidence>
<evidence type="ECO:0000256" key="4">
    <source>
        <dbReference type="RuleBase" id="RU003682"/>
    </source>
</evidence>
<dbReference type="InterPro" id="IPR026992">
    <property type="entry name" value="DIOX_N"/>
</dbReference>
<comment type="caution">
    <text evidence="6">The sequence shown here is derived from an EMBL/GenBank/DDBJ whole genome shotgun (WGS) entry which is preliminary data.</text>
</comment>
<dbReference type="SUPFAM" id="SSF51197">
    <property type="entry name" value="Clavaminate synthase-like"/>
    <property type="match status" value="1"/>
</dbReference>
<dbReference type="PROSITE" id="PS51471">
    <property type="entry name" value="FE2OG_OXY"/>
    <property type="match status" value="1"/>
</dbReference>
<dbReference type="Gene3D" id="2.60.120.330">
    <property type="entry name" value="B-lactam Antibiotic, Isopenicillin N Synthase, Chain"/>
    <property type="match status" value="1"/>
</dbReference>
<dbReference type="PANTHER" id="PTHR47990">
    <property type="entry name" value="2-OXOGLUTARATE (2OG) AND FE(II)-DEPENDENT OXYGENASE SUPERFAMILY PROTEIN-RELATED"/>
    <property type="match status" value="1"/>
</dbReference>
<reference evidence="6 7" key="1">
    <citation type="journal article" date="2021" name="BMC Genomics">
        <title>Datura genome reveals duplications of psychoactive alkaloid biosynthetic genes and high mutation rate following tissue culture.</title>
        <authorList>
            <person name="Rajewski A."/>
            <person name="Carter-House D."/>
            <person name="Stajich J."/>
            <person name="Litt A."/>
        </authorList>
    </citation>
    <scope>NUCLEOTIDE SEQUENCE [LARGE SCALE GENOMIC DNA]</scope>
    <source>
        <strain evidence="6">AR-01</strain>
    </source>
</reference>
<evidence type="ECO:0000256" key="1">
    <source>
        <dbReference type="ARBA" id="ARBA00022723"/>
    </source>
</evidence>
<dbReference type="Pfam" id="PF14226">
    <property type="entry name" value="DIOX_N"/>
    <property type="match status" value="1"/>
</dbReference>
<keyword evidence="7" id="KW-1185">Reference proteome</keyword>
<dbReference type="InterPro" id="IPR027443">
    <property type="entry name" value="IPNS-like_sf"/>
</dbReference>
<evidence type="ECO:0000313" key="6">
    <source>
        <dbReference type="EMBL" id="MCE3051276.1"/>
    </source>
</evidence>
<accession>A0ABS8WKC3</accession>